<reference evidence="1" key="1">
    <citation type="submission" date="2014-07" db="EMBL/GenBank/DDBJ databases">
        <authorList>
            <person name="Martin A.A"/>
            <person name="De Silva N."/>
        </authorList>
    </citation>
    <scope>NUCLEOTIDE SEQUENCE</scope>
</reference>
<protein>
    <submittedName>
        <fullName evidence="2">Ubiquitin-like protease family profile domain-containing protein</fullName>
    </submittedName>
</protein>
<sequence length="78" mass="9145">MTRNSTKNLDDNSLHQLQMNAKRISGEKVYPSSPAFNSIFDFNYLIVPIHAINHWLTRIIYQPRNCLKREHDDSSIET</sequence>
<reference evidence="2" key="2">
    <citation type="submission" date="2015-08" db="UniProtKB">
        <authorList>
            <consortium name="WormBaseParasite"/>
        </authorList>
    </citation>
    <scope>IDENTIFICATION</scope>
</reference>
<evidence type="ECO:0000313" key="1">
    <source>
        <dbReference type="Proteomes" id="UP000035680"/>
    </source>
</evidence>
<accession>A0A0K0FYE4</accession>
<proteinExistence type="predicted"/>
<organism evidence="1 2">
    <name type="scientific">Strongyloides venezuelensis</name>
    <name type="common">Threadworm</name>
    <dbReference type="NCBI Taxonomy" id="75913"/>
    <lineage>
        <taxon>Eukaryota</taxon>
        <taxon>Metazoa</taxon>
        <taxon>Ecdysozoa</taxon>
        <taxon>Nematoda</taxon>
        <taxon>Chromadorea</taxon>
        <taxon>Rhabditida</taxon>
        <taxon>Tylenchina</taxon>
        <taxon>Panagrolaimomorpha</taxon>
        <taxon>Strongyloidoidea</taxon>
        <taxon>Strongyloididae</taxon>
        <taxon>Strongyloides</taxon>
    </lineage>
</organism>
<dbReference type="Gene3D" id="3.30.310.130">
    <property type="entry name" value="Ubiquitin-related"/>
    <property type="match status" value="1"/>
</dbReference>
<evidence type="ECO:0000313" key="2">
    <source>
        <dbReference type="WBParaSite" id="SVE_1747000.1"/>
    </source>
</evidence>
<name>A0A0K0FYE4_STRVS</name>
<dbReference type="WBParaSite" id="SVE_1747000.1">
    <property type="protein sequence ID" value="SVE_1747000.1"/>
    <property type="gene ID" value="SVE_1747000"/>
</dbReference>
<dbReference type="Proteomes" id="UP000035680">
    <property type="component" value="Unassembled WGS sequence"/>
</dbReference>
<dbReference type="AlphaFoldDB" id="A0A0K0FYE4"/>
<keyword evidence="1" id="KW-1185">Reference proteome</keyword>